<dbReference type="Proteomes" id="UP001597394">
    <property type="component" value="Unassembled WGS sequence"/>
</dbReference>
<dbReference type="RefSeq" id="WP_255930327.1">
    <property type="nucleotide sequence ID" value="NZ_JANFQP010000002.1"/>
</dbReference>
<gene>
    <name evidence="1" type="ORF">ACFSO8_09710</name>
</gene>
<proteinExistence type="predicted"/>
<sequence length="162" mass="18456">MKKLLILIPLIVFSCQKKETETSNFSKKDSVILTSKTEVKDSVSAIPTIETNREFDGDSIIRNVKSEQIPFRVDEEFTHENQQLIIKIQNFDRQNISGEILPENPEMNIRFNQIKLPNGDYDGPFGRGMMFKSRENGEIWLIIGKSNMASGTATGKFSIKIQ</sequence>
<dbReference type="PROSITE" id="PS51257">
    <property type="entry name" value="PROKAR_LIPOPROTEIN"/>
    <property type="match status" value="1"/>
</dbReference>
<evidence type="ECO:0008006" key="3">
    <source>
        <dbReference type="Google" id="ProtNLM"/>
    </source>
</evidence>
<organism evidence="1 2">
    <name type="scientific">Kaistella montana</name>
    <dbReference type="NCBI Taxonomy" id="1849733"/>
    <lineage>
        <taxon>Bacteria</taxon>
        <taxon>Pseudomonadati</taxon>
        <taxon>Bacteroidota</taxon>
        <taxon>Flavobacteriia</taxon>
        <taxon>Flavobacteriales</taxon>
        <taxon>Weeksellaceae</taxon>
        <taxon>Chryseobacterium group</taxon>
        <taxon>Kaistella</taxon>
    </lineage>
</organism>
<accession>A0ABW5KDW5</accession>
<evidence type="ECO:0000313" key="1">
    <source>
        <dbReference type="EMBL" id="MFD2545736.1"/>
    </source>
</evidence>
<keyword evidence="2" id="KW-1185">Reference proteome</keyword>
<name>A0ABW5KDW5_9FLAO</name>
<evidence type="ECO:0000313" key="2">
    <source>
        <dbReference type="Proteomes" id="UP001597394"/>
    </source>
</evidence>
<protein>
    <recommendedName>
        <fullName evidence="3">Lipoprotein</fullName>
    </recommendedName>
</protein>
<dbReference type="EMBL" id="JBHULG010000002">
    <property type="protein sequence ID" value="MFD2545736.1"/>
    <property type="molecule type" value="Genomic_DNA"/>
</dbReference>
<comment type="caution">
    <text evidence="1">The sequence shown here is derived from an EMBL/GenBank/DDBJ whole genome shotgun (WGS) entry which is preliminary data.</text>
</comment>
<reference evidence="2" key="1">
    <citation type="journal article" date="2019" name="Int. J. Syst. Evol. Microbiol.">
        <title>The Global Catalogue of Microorganisms (GCM) 10K type strain sequencing project: providing services to taxonomists for standard genome sequencing and annotation.</title>
        <authorList>
            <consortium name="The Broad Institute Genomics Platform"/>
            <consortium name="The Broad Institute Genome Sequencing Center for Infectious Disease"/>
            <person name="Wu L."/>
            <person name="Ma J."/>
        </authorList>
    </citation>
    <scope>NUCLEOTIDE SEQUENCE [LARGE SCALE GENOMIC DNA]</scope>
    <source>
        <strain evidence="2">KCTC 52204</strain>
    </source>
</reference>